<sequence length="412" mass="45187">MKQASRFSVCLCFLFYAHLALALDEIEVVTLNQYLGADLAPVLAAEPEAFNDALVGVLQKVSASDFKARVLEQARMIAKRSPEIIGLQEVWDLTCIDLDPRPEFGCDDPSIANAFVDHLDLTLAALNNTPEVRRKKGISYEVAATVKNLDLDKVTVPGLPFSGIPFCIKCLNAMPNAILVAVDRDVILARRDVQVAKVDWSAYESFGLCTKPSVDGCNYQVVAAVDSLGIAIERGFVAVDATIGNKVYRIVNTHFEVKGEDVGMPEFTFYQAAQADELLETIEKTTSTDYLIVLGDMNSSPEQTDIPGVFPPPFVTGITTPYHQFVDSGYHDVWELRPGKASGYTCCQNEDLDSKKSLLTERIDMIFTREMPKKVKQARVLGDKVTTKTNPPGLGLGLWSTDHGGIAAKIQF</sequence>
<protein>
    <recommendedName>
        <fullName evidence="12">Endonuclease/exonuclease/phosphatase domain-containing protein</fullName>
    </recommendedName>
</protein>
<dbReference type="AlphaFoldDB" id="A0AA43TKU8"/>
<evidence type="ECO:0000256" key="8">
    <source>
        <dbReference type="ARBA" id="ARBA00023204"/>
    </source>
</evidence>
<name>A0AA43TKU8_9GAMM</name>
<evidence type="ECO:0000256" key="7">
    <source>
        <dbReference type="ARBA" id="ARBA00022842"/>
    </source>
</evidence>
<evidence type="ECO:0000256" key="6">
    <source>
        <dbReference type="ARBA" id="ARBA00022801"/>
    </source>
</evidence>
<keyword evidence="6" id="KW-0378">Hydrolase</keyword>
<evidence type="ECO:0000256" key="2">
    <source>
        <dbReference type="ARBA" id="ARBA00001946"/>
    </source>
</evidence>
<feature type="signal peptide" evidence="9">
    <location>
        <begin position="1"/>
        <end position="22"/>
    </location>
</feature>
<organism evidence="10 11">
    <name type="scientific">Candidatus Methylobacter titanis</name>
    <dbReference type="NCBI Taxonomy" id="3053457"/>
    <lineage>
        <taxon>Bacteria</taxon>
        <taxon>Pseudomonadati</taxon>
        <taxon>Pseudomonadota</taxon>
        <taxon>Gammaproteobacteria</taxon>
        <taxon>Methylococcales</taxon>
        <taxon>Methylococcaceae</taxon>
        <taxon>Methylobacter</taxon>
    </lineage>
</organism>
<dbReference type="GO" id="GO:0005737">
    <property type="term" value="C:cytoplasm"/>
    <property type="evidence" value="ECO:0007669"/>
    <property type="project" value="TreeGrafter"/>
</dbReference>
<evidence type="ECO:0000256" key="1">
    <source>
        <dbReference type="ARBA" id="ARBA00001936"/>
    </source>
</evidence>
<evidence type="ECO:0000256" key="4">
    <source>
        <dbReference type="ARBA" id="ARBA00022723"/>
    </source>
</evidence>
<evidence type="ECO:0000313" key="11">
    <source>
        <dbReference type="Proteomes" id="UP001160519"/>
    </source>
</evidence>
<dbReference type="Gene3D" id="3.60.10.10">
    <property type="entry name" value="Endonuclease/exonuclease/phosphatase"/>
    <property type="match status" value="1"/>
</dbReference>
<dbReference type="GO" id="GO:0046872">
    <property type="term" value="F:metal ion binding"/>
    <property type="evidence" value="ECO:0007669"/>
    <property type="project" value="UniProtKB-KW"/>
</dbReference>
<dbReference type="PANTHER" id="PTHR15822:SF4">
    <property type="entry name" value="TYROSYL-DNA PHOSPHODIESTERASE 2"/>
    <property type="match status" value="1"/>
</dbReference>
<evidence type="ECO:0000256" key="5">
    <source>
        <dbReference type="ARBA" id="ARBA00022763"/>
    </source>
</evidence>
<dbReference type="EMBL" id="JAQSDF010000009">
    <property type="protein sequence ID" value="MDI1230438.1"/>
    <property type="molecule type" value="Genomic_DNA"/>
</dbReference>
<evidence type="ECO:0000256" key="3">
    <source>
        <dbReference type="ARBA" id="ARBA00022722"/>
    </source>
</evidence>
<comment type="cofactor">
    <cofactor evidence="1">
        <name>Mn(2+)</name>
        <dbReference type="ChEBI" id="CHEBI:29035"/>
    </cofactor>
</comment>
<proteinExistence type="predicted"/>
<feature type="chain" id="PRO_5041330873" description="Endonuclease/exonuclease/phosphatase domain-containing protein" evidence="9">
    <location>
        <begin position="23"/>
        <end position="412"/>
    </location>
</feature>
<evidence type="ECO:0000313" key="10">
    <source>
        <dbReference type="EMBL" id="MDI1230438.1"/>
    </source>
</evidence>
<dbReference type="GO" id="GO:0003697">
    <property type="term" value="F:single-stranded DNA binding"/>
    <property type="evidence" value="ECO:0007669"/>
    <property type="project" value="TreeGrafter"/>
</dbReference>
<comment type="cofactor">
    <cofactor evidence="2">
        <name>Mg(2+)</name>
        <dbReference type="ChEBI" id="CHEBI:18420"/>
    </cofactor>
</comment>
<evidence type="ECO:0008006" key="12">
    <source>
        <dbReference type="Google" id="ProtNLM"/>
    </source>
</evidence>
<dbReference type="InterPro" id="IPR036691">
    <property type="entry name" value="Endo/exonu/phosph_ase_sf"/>
</dbReference>
<dbReference type="SUPFAM" id="SSF56219">
    <property type="entry name" value="DNase I-like"/>
    <property type="match status" value="1"/>
</dbReference>
<gene>
    <name evidence="10" type="ORF">PSU93_04725</name>
</gene>
<accession>A0AA43TKU8</accession>
<reference evidence="10" key="1">
    <citation type="submission" date="2023-01" db="EMBL/GenBank/DDBJ databases">
        <title>Biogeochemical cycle of methane in antarctic sediments.</title>
        <authorList>
            <person name="Roldan D.M."/>
            <person name="Menes R.J."/>
        </authorList>
    </citation>
    <scope>NUCLEOTIDE SEQUENCE [LARGE SCALE GENOMIC DNA]</scope>
    <source>
        <strain evidence="10">K-2018 MAG008</strain>
    </source>
</reference>
<dbReference type="GO" id="GO:0004518">
    <property type="term" value="F:nuclease activity"/>
    <property type="evidence" value="ECO:0007669"/>
    <property type="project" value="UniProtKB-KW"/>
</dbReference>
<keyword evidence="9" id="KW-0732">Signal</keyword>
<keyword evidence="4" id="KW-0479">Metal-binding</keyword>
<keyword evidence="3" id="KW-0540">Nuclease</keyword>
<keyword evidence="5" id="KW-0227">DNA damage</keyword>
<comment type="caution">
    <text evidence="10">The sequence shown here is derived from an EMBL/GenBank/DDBJ whole genome shotgun (WGS) entry which is preliminary data.</text>
</comment>
<keyword evidence="7" id="KW-0460">Magnesium</keyword>
<dbReference type="InterPro" id="IPR051547">
    <property type="entry name" value="TDP2-like"/>
</dbReference>
<dbReference type="GO" id="GO:0006302">
    <property type="term" value="P:double-strand break repair"/>
    <property type="evidence" value="ECO:0007669"/>
    <property type="project" value="TreeGrafter"/>
</dbReference>
<dbReference type="PANTHER" id="PTHR15822">
    <property type="entry name" value="TRAF AND TNF RECEPTOR-ASSOCIATED PROTEIN"/>
    <property type="match status" value="1"/>
</dbReference>
<dbReference type="Proteomes" id="UP001160519">
    <property type="component" value="Unassembled WGS sequence"/>
</dbReference>
<keyword evidence="11" id="KW-1185">Reference proteome</keyword>
<evidence type="ECO:0000256" key="9">
    <source>
        <dbReference type="SAM" id="SignalP"/>
    </source>
</evidence>
<keyword evidence="8" id="KW-0234">DNA repair</keyword>
<dbReference type="GO" id="GO:0070260">
    <property type="term" value="F:5'-tyrosyl-DNA phosphodiesterase activity"/>
    <property type="evidence" value="ECO:0007669"/>
    <property type="project" value="TreeGrafter"/>
</dbReference>